<keyword evidence="2" id="KW-1185">Reference proteome</keyword>
<gene>
    <name evidence="1" type="ORF">SAMN05421643_11725</name>
</gene>
<dbReference type="RefSeq" id="WP_086166691.1">
    <property type="nucleotide sequence ID" value="NZ_FNPK01000017.1"/>
</dbReference>
<dbReference type="Proteomes" id="UP000199035">
    <property type="component" value="Unassembled WGS sequence"/>
</dbReference>
<dbReference type="EMBL" id="FNPK01000017">
    <property type="protein sequence ID" value="SDY62391.1"/>
    <property type="molecule type" value="Genomic_DNA"/>
</dbReference>
<name>A0A1H3LDC4_9GAMM</name>
<evidence type="ECO:0000313" key="1">
    <source>
        <dbReference type="EMBL" id="SDY62391.1"/>
    </source>
</evidence>
<evidence type="ECO:0000313" key="2">
    <source>
        <dbReference type="Proteomes" id="UP000199035"/>
    </source>
</evidence>
<dbReference type="AlphaFoldDB" id="A0A1H3LDC4"/>
<organism evidence="1 2">
    <name type="scientific">Acinetobacter kyonggiensis</name>
    <dbReference type="NCBI Taxonomy" id="595670"/>
    <lineage>
        <taxon>Bacteria</taxon>
        <taxon>Pseudomonadati</taxon>
        <taxon>Pseudomonadota</taxon>
        <taxon>Gammaproteobacteria</taxon>
        <taxon>Moraxellales</taxon>
        <taxon>Moraxellaceae</taxon>
        <taxon>Acinetobacter</taxon>
    </lineage>
</organism>
<protein>
    <submittedName>
        <fullName evidence="1">Uncharacterized protein</fullName>
    </submittedName>
</protein>
<proteinExistence type="predicted"/>
<sequence>MIFWDGENVLPEQAGNFKKYLKNYLAKSNYEHLLDDKKFNYDSTSDEFLDADIQEFYHLWTITIV</sequence>
<reference evidence="2" key="1">
    <citation type="submission" date="2016-10" db="EMBL/GenBank/DDBJ databases">
        <authorList>
            <person name="Varghese N."/>
            <person name="Submissions S."/>
        </authorList>
    </citation>
    <scope>NUCLEOTIDE SEQUENCE [LARGE SCALE GENOMIC DNA]</scope>
    <source>
        <strain evidence="2">ANC 5109</strain>
    </source>
</reference>
<accession>A0A1H3LDC4</accession>